<evidence type="ECO:0000256" key="1">
    <source>
        <dbReference type="ARBA" id="ARBA00004442"/>
    </source>
</evidence>
<dbReference type="InterPro" id="IPR050330">
    <property type="entry name" value="Bact_OuterMem_StrucFunc"/>
</dbReference>
<protein>
    <submittedName>
        <fullName evidence="6">OmpA family protein</fullName>
    </submittedName>
</protein>
<dbReference type="SUPFAM" id="SSF103088">
    <property type="entry name" value="OmpA-like"/>
    <property type="match status" value="1"/>
</dbReference>
<dbReference type="CDD" id="cd07185">
    <property type="entry name" value="OmpA_C-like"/>
    <property type="match status" value="1"/>
</dbReference>
<comment type="caution">
    <text evidence="6">The sequence shown here is derived from an EMBL/GenBank/DDBJ whole genome shotgun (WGS) entry which is preliminary data.</text>
</comment>
<dbReference type="PRINTS" id="PR01021">
    <property type="entry name" value="OMPADOMAIN"/>
</dbReference>
<dbReference type="InterPro" id="IPR007372">
    <property type="entry name" value="Lipid/polyisoprenoid-bd_YceI"/>
</dbReference>
<dbReference type="Pfam" id="PF04264">
    <property type="entry name" value="YceI"/>
    <property type="match status" value="1"/>
</dbReference>
<dbReference type="EMBL" id="JAOWLB010000042">
    <property type="protein sequence ID" value="MCV2891399.1"/>
    <property type="molecule type" value="Genomic_DNA"/>
</dbReference>
<dbReference type="Proteomes" id="UP001320899">
    <property type="component" value="Unassembled WGS sequence"/>
</dbReference>
<dbReference type="RefSeq" id="WP_263830987.1">
    <property type="nucleotide sequence ID" value="NZ_JAOWLB010000042.1"/>
</dbReference>
<dbReference type="Gene3D" id="3.30.1330.60">
    <property type="entry name" value="OmpA-like domain"/>
    <property type="match status" value="1"/>
</dbReference>
<comment type="subcellular location">
    <subcellularLocation>
        <location evidence="1">Cell outer membrane</location>
    </subcellularLocation>
</comment>
<reference evidence="6 7" key="1">
    <citation type="submission" date="2022-10" db="EMBL/GenBank/DDBJ databases">
        <title>Ruegeria sp. nov., isolated from ocean surface sediments.</title>
        <authorList>
            <person name="He W."/>
            <person name="Xue H.-P."/>
            <person name="Zhang D.-F."/>
        </authorList>
    </citation>
    <scope>NUCLEOTIDE SEQUENCE [LARGE SCALE GENOMIC DNA]</scope>
    <source>
        <strain evidence="6 7">XHP0148</strain>
    </source>
</reference>
<dbReference type="PANTHER" id="PTHR30329">
    <property type="entry name" value="STATOR ELEMENT OF FLAGELLAR MOTOR COMPLEX"/>
    <property type="match status" value="1"/>
</dbReference>
<proteinExistence type="predicted"/>
<sequence>MQQDRPSLYCQEIQVGGIRKVDIMERRFPFLGAVAALFLLAVPAKAQSIDPFENGWILDSPASALRFMSVKKASIAENSGFANLSGVITPDGEARVVVQMDSVDTKIDLRNVRMRFLFFETFKFPETTITARLPSDQLMDLHQVRHKFIELPFTLNLHGITMDRTADVAVTLINNDRVAVANTIPIAIGLSEFGLDDGRAKLQEAANVDILPFGFVSFDFIFDCSTPGTPPKLEKVATPSPAAAALETKGVMDNEACNGRMEILSRTGSIYFRSGSARLDDASLPLLENLFDIVNRCPQLRIEIGGHTDSDGSNANNQALSEKRAEAVQAFLTGKGIASDRLIAVGYGEDRPVVPNTSAANKERNRRIEFVPR</sequence>
<keyword evidence="3" id="KW-0998">Cell outer membrane</keyword>
<dbReference type="InterPro" id="IPR036761">
    <property type="entry name" value="TTHA0802/YceI-like_sf"/>
</dbReference>
<keyword evidence="7" id="KW-1185">Reference proteome</keyword>
<dbReference type="InterPro" id="IPR036737">
    <property type="entry name" value="OmpA-like_sf"/>
</dbReference>
<evidence type="ECO:0000256" key="2">
    <source>
        <dbReference type="ARBA" id="ARBA00023136"/>
    </source>
</evidence>
<evidence type="ECO:0000259" key="5">
    <source>
        <dbReference type="PROSITE" id="PS51123"/>
    </source>
</evidence>
<dbReference type="PANTHER" id="PTHR30329:SF21">
    <property type="entry name" value="LIPOPROTEIN YIAD-RELATED"/>
    <property type="match status" value="1"/>
</dbReference>
<dbReference type="Gene3D" id="2.40.128.110">
    <property type="entry name" value="Lipid/polyisoprenoid-binding, YceI-like"/>
    <property type="match status" value="1"/>
</dbReference>
<dbReference type="PRINTS" id="PR01023">
    <property type="entry name" value="NAFLGMOTY"/>
</dbReference>
<evidence type="ECO:0000313" key="6">
    <source>
        <dbReference type="EMBL" id="MCV2891399.1"/>
    </source>
</evidence>
<dbReference type="InterPro" id="IPR006665">
    <property type="entry name" value="OmpA-like"/>
</dbReference>
<evidence type="ECO:0000313" key="7">
    <source>
        <dbReference type="Proteomes" id="UP001320899"/>
    </source>
</evidence>
<evidence type="ECO:0000256" key="4">
    <source>
        <dbReference type="PROSITE-ProRule" id="PRU00473"/>
    </source>
</evidence>
<evidence type="ECO:0000256" key="3">
    <source>
        <dbReference type="ARBA" id="ARBA00023237"/>
    </source>
</evidence>
<organism evidence="6 7">
    <name type="scientific">Ruegeria aquimaris</name>
    <dbReference type="NCBI Taxonomy" id="2984333"/>
    <lineage>
        <taxon>Bacteria</taxon>
        <taxon>Pseudomonadati</taxon>
        <taxon>Pseudomonadota</taxon>
        <taxon>Alphaproteobacteria</taxon>
        <taxon>Rhodobacterales</taxon>
        <taxon>Roseobacteraceae</taxon>
        <taxon>Ruegeria</taxon>
    </lineage>
</organism>
<gene>
    <name evidence="6" type="ORF">OE747_24095</name>
</gene>
<dbReference type="Pfam" id="PF00691">
    <property type="entry name" value="OmpA"/>
    <property type="match status" value="1"/>
</dbReference>
<dbReference type="PROSITE" id="PS51123">
    <property type="entry name" value="OMPA_2"/>
    <property type="match status" value="1"/>
</dbReference>
<feature type="domain" description="OmpA-like" evidence="5">
    <location>
        <begin position="259"/>
        <end position="373"/>
    </location>
</feature>
<dbReference type="InterPro" id="IPR006664">
    <property type="entry name" value="OMP_bac"/>
</dbReference>
<name>A0ABT3ARX6_9RHOB</name>
<keyword evidence="2 4" id="KW-0472">Membrane</keyword>
<dbReference type="SUPFAM" id="SSF101874">
    <property type="entry name" value="YceI-like"/>
    <property type="match status" value="1"/>
</dbReference>
<accession>A0ABT3ARX6</accession>
<dbReference type="SMART" id="SM00867">
    <property type="entry name" value="YceI"/>
    <property type="match status" value="1"/>
</dbReference>